<dbReference type="EMBL" id="JBFOLJ010000006">
    <property type="protein sequence ID" value="KAL2528490.1"/>
    <property type="molecule type" value="Genomic_DNA"/>
</dbReference>
<organism evidence="2 3">
    <name type="scientific">Forsythia ovata</name>
    <dbReference type="NCBI Taxonomy" id="205694"/>
    <lineage>
        <taxon>Eukaryota</taxon>
        <taxon>Viridiplantae</taxon>
        <taxon>Streptophyta</taxon>
        <taxon>Embryophyta</taxon>
        <taxon>Tracheophyta</taxon>
        <taxon>Spermatophyta</taxon>
        <taxon>Magnoliopsida</taxon>
        <taxon>eudicotyledons</taxon>
        <taxon>Gunneridae</taxon>
        <taxon>Pentapetalae</taxon>
        <taxon>asterids</taxon>
        <taxon>lamiids</taxon>
        <taxon>Lamiales</taxon>
        <taxon>Oleaceae</taxon>
        <taxon>Forsythieae</taxon>
        <taxon>Forsythia</taxon>
    </lineage>
</organism>
<dbReference type="Pfam" id="PF03168">
    <property type="entry name" value="LEA_2"/>
    <property type="match status" value="1"/>
</dbReference>
<dbReference type="InterPro" id="IPR004864">
    <property type="entry name" value="LEA_2"/>
</dbReference>
<proteinExistence type="predicted"/>
<protein>
    <submittedName>
        <fullName evidence="2">Late embryogenesis abundant (LEA) hydroxyproline-rich glycoprotein family</fullName>
    </submittedName>
</protein>
<accession>A0ABD1UTV1</accession>
<sequence>MVGAVAATATTVILSAKLCDPTFYFISIDLTSFKFNFPLLDTEMILTVHVTNPNVVSIQYSSTKMFIYYAGSLLDSTPVMASSQPPRSCQLLRLSVRLSGLRLAHHATRFLAYAALAIGGRNPP</sequence>
<dbReference type="AlphaFoldDB" id="A0ABD1UTV1"/>
<keyword evidence="3" id="KW-1185">Reference proteome</keyword>
<feature type="domain" description="Late embryogenesis abundant protein LEA-2 subgroup" evidence="1">
    <location>
        <begin position="47"/>
        <end position="109"/>
    </location>
</feature>
<evidence type="ECO:0000313" key="2">
    <source>
        <dbReference type="EMBL" id="KAL2528490.1"/>
    </source>
</evidence>
<comment type="caution">
    <text evidence="2">The sequence shown here is derived from an EMBL/GenBank/DDBJ whole genome shotgun (WGS) entry which is preliminary data.</text>
</comment>
<gene>
    <name evidence="2" type="ORF">Fot_21091</name>
</gene>
<evidence type="ECO:0000313" key="3">
    <source>
        <dbReference type="Proteomes" id="UP001604277"/>
    </source>
</evidence>
<dbReference type="Proteomes" id="UP001604277">
    <property type="component" value="Unassembled WGS sequence"/>
</dbReference>
<reference evidence="3" key="1">
    <citation type="submission" date="2024-07" db="EMBL/GenBank/DDBJ databases">
        <title>Two chromosome-level genome assemblies of Korean endemic species Abeliophyllum distichum and Forsythia ovata (Oleaceae).</title>
        <authorList>
            <person name="Jang H."/>
        </authorList>
    </citation>
    <scope>NUCLEOTIDE SEQUENCE [LARGE SCALE GENOMIC DNA]</scope>
</reference>
<evidence type="ECO:0000259" key="1">
    <source>
        <dbReference type="Pfam" id="PF03168"/>
    </source>
</evidence>
<name>A0ABD1UTV1_9LAMI</name>
<dbReference type="SUPFAM" id="SSF117070">
    <property type="entry name" value="LEA14-like"/>
    <property type="match status" value="1"/>
</dbReference>